<evidence type="ECO:0000259" key="2">
    <source>
        <dbReference type="Pfam" id="PF04892"/>
    </source>
</evidence>
<feature type="transmembrane region" description="Helical" evidence="1">
    <location>
        <begin position="139"/>
        <end position="160"/>
    </location>
</feature>
<feature type="domain" description="VanZ-like" evidence="2">
    <location>
        <begin position="22"/>
        <end position="156"/>
    </location>
</feature>
<reference evidence="3 4" key="1">
    <citation type="submission" date="2018-08" db="EMBL/GenBank/DDBJ databases">
        <title>A genome reference for cultivated species of the human gut microbiota.</title>
        <authorList>
            <person name="Zou Y."/>
            <person name="Xue W."/>
            <person name="Luo G."/>
        </authorList>
    </citation>
    <scope>NUCLEOTIDE SEQUENCE [LARGE SCALE GENOMIC DNA]</scope>
    <source>
        <strain evidence="3 4">AF19-13AC</strain>
    </source>
</reference>
<feature type="transmembrane region" description="Helical" evidence="1">
    <location>
        <begin position="113"/>
        <end position="133"/>
    </location>
</feature>
<evidence type="ECO:0000256" key="1">
    <source>
        <dbReference type="SAM" id="Phobius"/>
    </source>
</evidence>
<sequence length="175" mass="21005">MQFNIIITKENFNKLFIKLWHAYLLFLLLFVIIKFNGNIYNLIDRIKQIHYNRSLGYWNVNLVPFRSIAPYIKEIHSNYAFMNIIGNIVSYIPLGFLMPLTFRKYRSFWKVSLRSFVIIIIVESLQFLLLLGYFDVDDIMLNMLSAILGFLFFKFLLLCYHIKLSWTRMRVTPPK</sequence>
<accession>A0A3E3DF76</accession>
<proteinExistence type="predicted"/>
<dbReference type="InterPro" id="IPR053150">
    <property type="entry name" value="Teicoplanin_resist-assoc"/>
</dbReference>
<keyword evidence="1" id="KW-1133">Transmembrane helix</keyword>
<dbReference type="RefSeq" id="WP_025530002.1">
    <property type="nucleotide sequence ID" value="NZ_QTJW01000021.1"/>
</dbReference>
<comment type="caution">
    <text evidence="3">The sequence shown here is derived from an EMBL/GenBank/DDBJ whole genome shotgun (WGS) entry which is preliminary data.</text>
</comment>
<feature type="transmembrane region" description="Helical" evidence="1">
    <location>
        <begin position="20"/>
        <end position="43"/>
    </location>
</feature>
<dbReference type="PANTHER" id="PTHR36834">
    <property type="entry name" value="MEMBRANE PROTEIN-RELATED"/>
    <property type="match status" value="1"/>
</dbReference>
<dbReference type="InterPro" id="IPR006976">
    <property type="entry name" value="VanZ-like"/>
</dbReference>
<organism evidence="3 4">
    <name type="scientific">Hungatella hathewayi</name>
    <dbReference type="NCBI Taxonomy" id="154046"/>
    <lineage>
        <taxon>Bacteria</taxon>
        <taxon>Bacillati</taxon>
        <taxon>Bacillota</taxon>
        <taxon>Clostridia</taxon>
        <taxon>Lachnospirales</taxon>
        <taxon>Lachnospiraceae</taxon>
        <taxon>Hungatella</taxon>
    </lineage>
</organism>
<evidence type="ECO:0000313" key="4">
    <source>
        <dbReference type="Proteomes" id="UP000261023"/>
    </source>
</evidence>
<protein>
    <submittedName>
        <fullName evidence="3">VanZ family protein</fullName>
    </submittedName>
</protein>
<dbReference type="PANTHER" id="PTHR36834:SF1">
    <property type="entry name" value="INTEGRAL MEMBRANE PROTEIN"/>
    <property type="match status" value="1"/>
</dbReference>
<dbReference type="Pfam" id="PF04892">
    <property type="entry name" value="VanZ"/>
    <property type="match status" value="1"/>
</dbReference>
<keyword evidence="1" id="KW-0812">Transmembrane</keyword>
<name>A0A3E3DF76_9FIRM</name>
<gene>
    <name evidence="3" type="ORF">DWX31_25320</name>
</gene>
<dbReference type="OrthoDB" id="9805025at2"/>
<dbReference type="Proteomes" id="UP000261023">
    <property type="component" value="Unassembled WGS sequence"/>
</dbReference>
<evidence type="ECO:0000313" key="3">
    <source>
        <dbReference type="EMBL" id="RGD67855.1"/>
    </source>
</evidence>
<feature type="transmembrane region" description="Helical" evidence="1">
    <location>
        <begin position="79"/>
        <end position="101"/>
    </location>
</feature>
<dbReference type="AlphaFoldDB" id="A0A3E3DF76"/>
<keyword evidence="1" id="KW-0472">Membrane</keyword>
<dbReference type="EMBL" id="QTJW01000021">
    <property type="protein sequence ID" value="RGD67855.1"/>
    <property type="molecule type" value="Genomic_DNA"/>
</dbReference>